<sequence>MISKETNNVHHLQQQQQGLLDQCVRNHFRLCGHQLCRTPLVFGDPQTLHGLINKFLITSNHPNIINLRDISTLNTSKTKDCRPYRRNNIPLYRNSDNQEFSNPTLYSTPLSTILLTHRRTTASHLSIPQC</sequence>
<dbReference type="Proteomes" id="UP000828390">
    <property type="component" value="Unassembled WGS sequence"/>
</dbReference>
<evidence type="ECO:0000313" key="2">
    <source>
        <dbReference type="Proteomes" id="UP000828390"/>
    </source>
</evidence>
<dbReference type="AlphaFoldDB" id="A0A9D4EVX4"/>
<keyword evidence="2" id="KW-1185">Reference proteome</keyword>
<name>A0A9D4EVX4_DREPO</name>
<protein>
    <submittedName>
        <fullName evidence="1">Uncharacterized protein</fullName>
    </submittedName>
</protein>
<comment type="caution">
    <text evidence="1">The sequence shown here is derived from an EMBL/GenBank/DDBJ whole genome shotgun (WGS) entry which is preliminary data.</text>
</comment>
<accession>A0A9D4EVX4</accession>
<gene>
    <name evidence="1" type="ORF">DPMN_163514</name>
</gene>
<organism evidence="1 2">
    <name type="scientific">Dreissena polymorpha</name>
    <name type="common">Zebra mussel</name>
    <name type="synonym">Mytilus polymorpha</name>
    <dbReference type="NCBI Taxonomy" id="45954"/>
    <lineage>
        <taxon>Eukaryota</taxon>
        <taxon>Metazoa</taxon>
        <taxon>Spiralia</taxon>
        <taxon>Lophotrochozoa</taxon>
        <taxon>Mollusca</taxon>
        <taxon>Bivalvia</taxon>
        <taxon>Autobranchia</taxon>
        <taxon>Heteroconchia</taxon>
        <taxon>Euheterodonta</taxon>
        <taxon>Imparidentia</taxon>
        <taxon>Neoheterodontei</taxon>
        <taxon>Myida</taxon>
        <taxon>Dreissenoidea</taxon>
        <taxon>Dreissenidae</taxon>
        <taxon>Dreissena</taxon>
    </lineage>
</organism>
<dbReference type="EMBL" id="JAIWYP010000008">
    <property type="protein sequence ID" value="KAH3785426.1"/>
    <property type="molecule type" value="Genomic_DNA"/>
</dbReference>
<evidence type="ECO:0000313" key="1">
    <source>
        <dbReference type="EMBL" id="KAH3785426.1"/>
    </source>
</evidence>
<proteinExistence type="predicted"/>
<reference evidence="1" key="1">
    <citation type="journal article" date="2019" name="bioRxiv">
        <title>The Genome of the Zebra Mussel, Dreissena polymorpha: A Resource for Invasive Species Research.</title>
        <authorList>
            <person name="McCartney M.A."/>
            <person name="Auch B."/>
            <person name="Kono T."/>
            <person name="Mallez S."/>
            <person name="Zhang Y."/>
            <person name="Obille A."/>
            <person name="Becker A."/>
            <person name="Abrahante J.E."/>
            <person name="Garbe J."/>
            <person name="Badalamenti J.P."/>
            <person name="Herman A."/>
            <person name="Mangelson H."/>
            <person name="Liachko I."/>
            <person name="Sullivan S."/>
            <person name="Sone E.D."/>
            <person name="Koren S."/>
            <person name="Silverstein K.A.T."/>
            <person name="Beckman K.B."/>
            <person name="Gohl D.M."/>
        </authorList>
    </citation>
    <scope>NUCLEOTIDE SEQUENCE</scope>
    <source>
        <strain evidence="1">Duluth1</strain>
        <tissue evidence="1">Whole animal</tissue>
    </source>
</reference>
<reference evidence="1" key="2">
    <citation type="submission" date="2020-11" db="EMBL/GenBank/DDBJ databases">
        <authorList>
            <person name="McCartney M.A."/>
            <person name="Auch B."/>
            <person name="Kono T."/>
            <person name="Mallez S."/>
            <person name="Becker A."/>
            <person name="Gohl D.M."/>
            <person name="Silverstein K.A.T."/>
            <person name="Koren S."/>
            <person name="Bechman K.B."/>
            <person name="Herman A."/>
            <person name="Abrahante J.E."/>
            <person name="Garbe J."/>
        </authorList>
    </citation>
    <scope>NUCLEOTIDE SEQUENCE</scope>
    <source>
        <strain evidence="1">Duluth1</strain>
        <tissue evidence="1">Whole animal</tissue>
    </source>
</reference>